<dbReference type="Proteomes" id="UP000481153">
    <property type="component" value="Unassembled WGS sequence"/>
</dbReference>
<feature type="coiled-coil region" evidence="1">
    <location>
        <begin position="3"/>
        <end position="30"/>
    </location>
</feature>
<dbReference type="VEuPathDB" id="FungiDB:AeMF1_001263"/>
<evidence type="ECO:0000313" key="3">
    <source>
        <dbReference type="Proteomes" id="UP000481153"/>
    </source>
</evidence>
<dbReference type="EMBL" id="VJMJ01000002">
    <property type="protein sequence ID" value="KAF0745412.1"/>
    <property type="molecule type" value="Genomic_DNA"/>
</dbReference>
<keyword evidence="3" id="KW-1185">Reference proteome</keyword>
<dbReference type="AlphaFoldDB" id="A0A6G0XXW8"/>
<reference evidence="2 3" key="1">
    <citation type="submission" date="2019-07" db="EMBL/GenBank/DDBJ databases">
        <title>Genomics analysis of Aphanomyces spp. identifies a new class of oomycete effector associated with host adaptation.</title>
        <authorList>
            <person name="Gaulin E."/>
        </authorList>
    </citation>
    <scope>NUCLEOTIDE SEQUENCE [LARGE SCALE GENOMIC DNA]</scope>
    <source>
        <strain evidence="2 3">ATCC 201684</strain>
    </source>
</reference>
<comment type="caution">
    <text evidence="2">The sequence shown here is derived from an EMBL/GenBank/DDBJ whole genome shotgun (WGS) entry which is preliminary data.</text>
</comment>
<accession>A0A6G0XXW8</accession>
<protein>
    <submittedName>
        <fullName evidence="2">Uncharacterized protein</fullName>
    </submittedName>
</protein>
<organism evidence="2 3">
    <name type="scientific">Aphanomyces euteiches</name>
    <dbReference type="NCBI Taxonomy" id="100861"/>
    <lineage>
        <taxon>Eukaryota</taxon>
        <taxon>Sar</taxon>
        <taxon>Stramenopiles</taxon>
        <taxon>Oomycota</taxon>
        <taxon>Saprolegniomycetes</taxon>
        <taxon>Saprolegniales</taxon>
        <taxon>Verrucalvaceae</taxon>
        <taxon>Aphanomyces</taxon>
    </lineage>
</organism>
<name>A0A6G0XXW8_9STRA</name>
<evidence type="ECO:0000313" key="2">
    <source>
        <dbReference type="EMBL" id="KAF0745412.1"/>
    </source>
</evidence>
<gene>
    <name evidence="2" type="ORF">Ae201684_000431</name>
</gene>
<evidence type="ECO:0000256" key="1">
    <source>
        <dbReference type="SAM" id="Coils"/>
    </source>
</evidence>
<sequence length="278" mass="31651">MYYDMVADENERLRQELKRCREENRHLIAQVAQMKVAMEREVAYRETLEMEHETLRKFICTAFDLPISTGTTDSGHVRDQAVLPYAQVLTKSRSLPAFTNDEEMKANLANTVLTKSAQAIRNAKTPSLARKGERTVRLQEDWAREDDLPSALNFGLDSVPWQRLLADWAQGDAKKQDYLTQWLTYHLTGISDAKSPFANPRVELKSMNSNMLSGFLQLVVPTLRAARPDLNVNVYTKDYVGHSLRIVLEEKTNRSPAIHNTCFRSSRGSCLAPILEHA</sequence>
<proteinExistence type="predicted"/>
<keyword evidence="1" id="KW-0175">Coiled coil</keyword>